<dbReference type="InterPro" id="IPR009057">
    <property type="entry name" value="Homeodomain-like_sf"/>
</dbReference>
<evidence type="ECO:0000313" key="1">
    <source>
        <dbReference type="EMBL" id="RNI39939.1"/>
    </source>
</evidence>
<keyword evidence="2" id="KW-1185">Reference proteome</keyword>
<dbReference type="PANTHER" id="PTHR34849">
    <property type="entry name" value="SSL5025 PROTEIN"/>
    <property type="match status" value="1"/>
</dbReference>
<name>A0A3M9NQ71_9BACT</name>
<organism evidence="1 2">
    <name type="scientific">Hanamia caeni</name>
    <dbReference type="NCBI Taxonomy" id="2294116"/>
    <lineage>
        <taxon>Bacteria</taxon>
        <taxon>Pseudomonadati</taxon>
        <taxon>Bacteroidota</taxon>
        <taxon>Chitinophagia</taxon>
        <taxon>Chitinophagales</taxon>
        <taxon>Chitinophagaceae</taxon>
        <taxon>Hanamia</taxon>
    </lineage>
</organism>
<protein>
    <submittedName>
        <fullName evidence="1">DUF433 domain-containing protein</fullName>
    </submittedName>
</protein>
<dbReference type="InterPro" id="IPR007367">
    <property type="entry name" value="DUF433"/>
</dbReference>
<dbReference type="Proteomes" id="UP000267223">
    <property type="component" value="Unassembled WGS sequence"/>
</dbReference>
<comment type="caution">
    <text evidence="1">The sequence shown here is derived from an EMBL/GenBank/DDBJ whole genome shotgun (WGS) entry which is preliminary data.</text>
</comment>
<dbReference type="RefSeq" id="WP_123118830.1">
    <property type="nucleotide sequence ID" value="NZ_RJJR01000001.1"/>
</dbReference>
<dbReference type="OrthoDB" id="1494556at2"/>
<reference evidence="1 2" key="1">
    <citation type="submission" date="2018-11" db="EMBL/GenBank/DDBJ databases">
        <title>Draft genome sequence of Ferruginibacter sp. BO-59.</title>
        <authorList>
            <person name="Im W.T."/>
        </authorList>
    </citation>
    <scope>NUCLEOTIDE SEQUENCE [LARGE SCALE GENOMIC DNA]</scope>
    <source>
        <strain evidence="1 2">BO-59</strain>
    </source>
</reference>
<accession>A0A3M9NQ71</accession>
<gene>
    <name evidence="1" type="ORF">EFY79_01150</name>
</gene>
<sequence>MESELYKSIVSNSEVCGGRATIKGTRLTVKTIMEHVIAGDSDEILLEAFPRLTKESLKHCKEFTTLLLDSKTLMNSFDYKNENASIDMIPRKKIRKF</sequence>
<dbReference type="PANTHER" id="PTHR34849:SF3">
    <property type="entry name" value="SSR2962 PROTEIN"/>
    <property type="match status" value="1"/>
</dbReference>
<dbReference type="EMBL" id="RJJR01000001">
    <property type="protein sequence ID" value="RNI39939.1"/>
    <property type="molecule type" value="Genomic_DNA"/>
</dbReference>
<evidence type="ECO:0000313" key="2">
    <source>
        <dbReference type="Proteomes" id="UP000267223"/>
    </source>
</evidence>
<proteinExistence type="predicted"/>
<dbReference type="Pfam" id="PF04255">
    <property type="entry name" value="DUF433"/>
    <property type="match status" value="1"/>
</dbReference>
<dbReference type="Gene3D" id="1.10.10.10">
    <property type="entry name" value="Winged helix-like DNA-binding domain superfamily/Winged helix DNA-binding domain"/>
    <property type="match status" value="1"/>
</dbReference>
<dbReference type="SUPFAM" id="SSF46689">
    <property type="entry name" value="Homeodomain-like"/>
    <property type="match status" value="1"/>
</dbReference>
<dbReference type="InterPro" id="IPR036388">
    <property type="entry name" value="WH-like_DNA-bd_sf"/>
</dbReference>
<dbReference type="AlphaFoldDB" id="A0A3M9NQ71"/>